<evidence type="ECO:0000256" key="1">
    <source>
        <dbReference type="SAM" id="MobiDB-lite"/>
    </source>
</evidence>
<feature type="compositionally biased region" description="Low complexity" evidence="1">
    <location>
        <begin position="302"/>
        <end position="316"/>
    </location>
</feature>
<feature type="region of interest" description="Disordered" evidence="1">
    <location>
        <begin position="252"/>
        <end position="463"/>
    </location>
</feature>
<comment type="caution">
    <text evidence="2">The sequence shown here is derived from an EMBL/GenBank/DDBJ whole genome shotgun (WGS) entry which is preliminary data.</text>
</comment>
<dbReference type="InterPro" id="IPR016095">
    <property type="entry name" value="Ribosomal_uL1_3-a/b-sand"/>
</dbReference>
<name>A0AAW0DSQ5_9AGAR</name>
<accession>A0AAW0DSQ5</accession>
<feature type="compositionally biased region" description="Basic and acidic residues" evidence="1">
    <location>
        <begin position="420"/>
        <end position="432"/>
    </location>
</feature>
<keyword evidence="2" id="KW-0687">Ribonucleoprotein</keyword>
<organism evidence="2 3">
    <name type="scientific">Favolaschia claudopus</name>
    <dbReference type="NCBI Taxonomy" id="2862362"/>
    <lineage>
        <taxon>Eukaryota</taxon>
        <taxon>Fungi</taxon>
        <taxon>Dikarya</taxon>
        <taxon>Basidiomycota</taxon>
        <taxon>Agaricomycotina</taxon>
        <taxon>Agaricomycetes</taxon>
        <taxon>Agaricomycetidae</taxon>
        <taxon>Agaricales</taxon>
        <taxon>Marasmiineae</taxon>
        <taxon>Mycenaceae</taxon>
        <taxon>Favolaschia</taxon>
    </lineage>
</organism>
<feature type="compositionally biased region" description="Acidic residues" evidence="1">
    <location>
        <begin position="252"/>
        <end position="270"/>
    </location>
</feature>
<dbReference type="AlphaFoldDB" id="A0AAW0DSQ5"/>
<dbReference type="GO" id="GO:0005840">
    <property type="term" value="C:ribosome"/>
    <property type="evidence" value="ECO:0007669"/>
    <property type="project" value="UniProtKB-KW"/>
</dbReference>
<keyword evidence="3" id="KW-1185">Reference proteome</keyword>
<keyword evidence="2" id="KW-0689">Ribosomal protein</keyword>
<dbReference type="Gene3D" id="3.40.50.790">
    <property type="match status" value="1"/>
</dbReference>
<dbReference type="Pfam" id="PF00687">
    <property type="entry name" value="Ribosomal_L1"/>
    <property type="match status" value="1"/>
</dbReference>
<evidence type="ECO:0000313" key="2">
    <source>
        <dbReference type="EMBL" id="KAK7055206.1"/>
    </source>
</evidence>
<dbReference type="InterPro" id="IPR023674">
    <property type="entry name" value="Ribosomal_uL1-like"/>
</dbReference>
<dbReference type="EMBL" id="JAWWNJ010000005">
    <property type="protein sequence ID" value="KAK7055206.1"/>
    <property type="molecule type" value="Genomic_DNA"/>
</dbReference>
<dbReference type="SUPFAM" id="SSF56808">
    <property type="entry name" value="Ribosomal protein L1"/>
    <property type="match status" value="1"/>
</dbReference>
<dbReference type="Proteomes" id="UP001362999">
    <property type="component" value="Unassembled WGS sequence"/>
</dbReference>
<evidence type="ECO:0000313" key="3">
    <source>
        <dbReference type="Proteomes" id="UP001362999"/>
    </source>
</evidence>
<dbReference type="CDD" id="cd00403">
    <property type="entry name" value="Ribosomal_L1"/>
    <property type="match status" value="1"/>
</dbReference>
<gene>
    <name evidence="2" type="ORF">R3P38DRAFT_2845850</name>
</gene>
<sequence>MADLIDGHVSLKQCKLAIQALNTHTIKTAEKQKETELLPGKEQTIWLNVTVKKIASAHKFKPVKIPIIHPLVDPRTSAVCLITKDPQRQYKDLLTANNIKFISRVVDISKLKGKFKAYEARRMLLKENGLFLADERVIPLLPRLLGVKWFEAKKQPIPVCLTRKDLKSELERAISSTYMNQNQGTCTAIKISPTSHTPSQVLDNIKSALPAIIKNIKGEWDNVQSILLKTNTSAGLPIWSCDLGAERFTAADDDEGSEMEGVIEEEDEVEEKTAKKGKGKKRAAVVEEEEEVPEEPKKKAKGANGKAVPPKAKTALAPPPTPDTSSTKTKKRKGADADADPVAPPSPAPASSKKSKPKQSPAVEPTPPTPAAESPVAPLKSKKKKANDADASESNTPAPAPASKKKAKAADVDAPPASPDKAKDGKKTKAKAEVTFSKAASLSSDELKQKRAGKPGEKKKEKIVKSILKVGGSKKSAKDGVIGKKKGV</sequence>
<dbReference type="InterPro" id="IPR028364">
    <property type="entry name" value="Ribosomal_uL1/biogenesis"/>
</dbReference>
<protein>
    <submittedName>
        <fullName evidence="2">Ribosomal protein L1p/L10e family-domain-containing protein</fullName>
    </submittedName>
</protein>
<proteinExistence type="predicted"/>
<reference evidence="2 3" key="1">
    <citation type="journal article" date="2024" name="J Genomics">
        <title>Draft genome sequencing and assembly of Favolaschia claudopus CIRM-BRFM 2984 isolated from oak limbs.</title>
        <authorList>
            <person name="Navarro D."/>
            <person name="Drula E."/>
            <person name="Chaduli D."/>
            <person name="Cazenave R."/>
            <person name="Ahrendt S."/>
            <person name="Wang J."/>
            <person name="Lipzen A."/>
            <person name="Daum C."/>
            <person name="Barry K."/>
            <person name="Grigoriev I.V."/>
            <person name="Favel A."/>
            <person name="Rosso M.N."/>
            <person name="Martin F."/>
        </authorList>
    </citation>
    <scope>NUCLEOTIDE SEQUENCE [LARGE SCALE GENOMIC DNA]</scope>
    <source>
        <strain evidence="2 3">CIRM-BRFM 2984</strain>
    </source>
</reference>
<feature type="compositionally biased region" description="Basic and acidic residues" evidence="1">
    <location>
        <begin position="445"/>
        <end position="463"/>
    </location>
</feature>